<dbReference type="CDD" id="cd07023">
    <property type="entry name" value="S49_Sppa_N_C"/>
    <property type="match status" value="1"/>
</dbReference>
<dbReference type="SUPFAM" id="SSF52096">
    <property type="entry name" value="ClpP/crotonase"/>
    <property type="match status" value="2"/>
</dbReference>
<evidence type="ECO:0000256" key="7">
    <source>
        <dbReference type="PIRSR" id="PIRSR001217-1"/>
    </source>
</evidence>
<keyword evidence="3 10" id="KW-0645">Protease</keyword>
<evidence type="ECO:0000256" key="3">
    <source>
        <dbReference type="ARBA" id="ARBA00022670"/>
    </source>
</evidence>
<keyword evidence="6 8" id="KW-0472">Membrane</keyword>
<sequence length="621" mass="68424">MAEKSSVTKSIFLGIWNVLNFSRRLIFNIIFFAILIAVIIGISSGDGDQIVVEQNSALILDLNGNLVIEKTYVDPTEAFIQEASGQEPENPEILVRDLVKVINNAKDDKRIETIILRLDRLGGGGLDKFRKVAEALTEFKASGKPIYAVADYYGRNQYYLAAQADNIYLNPMGSVLLEGYAYYGSYFKDALEKLKASPHVFKVGKYKSAVEPFIRNDMSPEAKEANTAWLNELWTQYKTDVAAARNFDTENFDETFEIFLSKFENVNGDFAEYALNNGWVDGLRTREDFRSEMTELLGKGKEDSPYNAVSYNAYLDLITPKMASPDGNGDKVAIVVAKGTILDGNQKPGTIGGDSTAKLLRKARTDDSVKAVVLQVDSGGGSAFASEVIRQEVELLKEAGKPVVASMATYAASGGYWISASADHIIAEPNTITGSIGIFGFFATFERSFNYLGINSDGVSTNELNGIAIDRPLSKGYANLIQMNIERGYDRFISLVAEERGMTKAAVDEIAQGRVWVGTQALTLGLVDELGDVERAVEKAAELAEISDYKTKYIKRKLSKEEQLLQQIFNASASWFEGINFGGSINPIMQIAKDVEREISDISMLNDPNASYVLCMECKIE</sequence>
<accession>A0AA37SZX4</accession>
<keyword evidence="11" id="KW-1185">Reference proteome</keyword>
<dbReference type="PANTHER" id="PTHR33209">
    <property type="entry name" value="PROTEASE 4"/>
    <property type="match status" value="1"/>
</dbReference>
<evidence type="ECO:0000256" key="5">
    <source>
        <dbReference type="ARBA" id="ARBA00022825"/>
    </source>
</evidence>
<feature type="active site" description="Proton donor/acceptor" evidence="7">
    <location>
        <position position="207"/>
    </location>
</feature>
<dbReference type="Pfam" id="PF01343">
    <property type="entry name" value="Peptidase_S49"/>
    <property type="match status" value="2"/>
</dbReference>
<reference evidence="10" key="1">
    <citation type="journal article" date="2014" name="Int. J. Syst. Evol. Microbiol.">
        <title>Complete genome sequence of Corynebacterium casei LMG S-19264T (=DSM 44701T), isolated from a smear-ripened cheese.</title>
        <authorList>
            <consortium name="US DOE Joint Genome Institute (JGI-PGF)"/>
            <person name="Walter F."/>
            <person name="Albersmeier A."/>
            <person name="Kalinowski J."/>
            <person name="Ruckert C."/>
        </authorList>
    </citation>
    <scope>NUCLEOTIDE SEQUENCE</scope>
    <source>
        <strain evidence="10">NBRC 110023</strain>
    </source>
</reference>
<dbReference type="PANTHER" id="PTHR33209:SF1">
    <property type="entry name" value="PEPTIDASE S49 DOMAIN-CONTAINING PROTEIN"/>
    <property type="match status" value="1"/>
</dbReference>
<evidence type="ECO:0000313" key="10">
    <source>
        <dbReference type="EMBL" id="GLR69698.1"/>
    </source>
</evidence>
<dbReference type="InterPro" id="IPR004635">
    <property type="entry name" value="Pept_S49_SppA"/>
</dbReference>
<evidence type="ECO:0000256" key="4">
    <source>
        <dbReference type="ARBA" id="ARBA00022801"/>
    </source>
</evidence>
<feature type="transmembrane region" description="Helical" evidence="8">
    <location>
        <begin position="25"/>
        <end position="45"/>
    </location>
</feature>
<dbReference type="InterPro" id="IPR029045">
    <property type="entry name" value="ClpP/crotonase-like_dom_sf"/>
</dbReference>
<dbReference type="PIRSF" id="PIRSF001217">
    <property type="entry name" value="Protease_4_SppA"/>
    <property type="match status" value="1"/>
</dbReference>
<feature type="domain" description="Peptidase S49" evidence="9">
    <location>
        <begin position="139"/>
        <end position="296"/>
    </location>
</feature>
<evidence type="ECO:0000256" key="6">
    <source>
        <dbReference type="ARBA" id="ARBA00023136"/>
    </source>
</evidence>
<dbReference type="InterPro" id="IPR047217">
    <property type="entry name" value="S49_SppA_67K_type_N"/>
</dbReference>
<evidence type="ECO:0000256" key="2">
    <source>
        <dbReference type="ARBA" id="ARBA00008683"/>
    </source>
</evidence>
<dbReference type="GO" id="GO:0006465">
    <property type="term" value="P:signal peptide processing"/>
    <property type="evidence" value="ECO:0007669"/>
    <property type="project" value="InterPro"/>
</dbReference>
<dbReference type="InterPro" id="IPR002142">
    <property type="entry name" value="Peptidase_S49"/>
</dbReference>
<comment type="subcellular location">
    <subcellularLocation>
        <location evidence="1">Membrane</location>
    </subcellularLocation>
</comment>
<keyword evidence="4" id="KW-0378">Hydrolase</keyword>
<proteinExistence type="inferred from homology"/>
<dbReference type="EMBL" id="BSOT01000005">
    <property type="protein sequence ID" value="GLR69698.1"/>
    <property type="molecule type" value="Genomic_DNA"/>
</dbReference>
<evidence type="ECO:0000256" key="1">
    <source>
        <dbReference type="ARBA" id="ARBA00004370"/>
    </source>
</evidence>
<comment type="similarity">
    <text evidence="2">Belongs to the peptidase S49 family.</text>
</comment>
<dbReference type="Gene3D" id="3.90.226.10">
    <property type="entry name" value="2-enoyl-CoA Hydratase, Chain A, domain 1"/>
    <property type="match status" value="3"/>
</dbReference>
<dbReference type="GO" id="GO:0016020">
    <property type="term" value="C:membrane"/>
    <property type="evidence" value="ECO:0007669"/>
    <property type="project" value="UniProtKB-SubCell"/>
</dbReference>
<dbReference type="NCBIfam" id="TIGR00706">
    <property type="entry name" value="SppA_dom"/>
    <property type="match status" value="1"/>
</dbReference>
<gene>
    <name evidence="10" type="primary">sppA</name>
    <name evidence="10" type="ORF">GCM10007852_06060</name>
</gene>
<comment type="caution">
    <text evidence="10">The sequence shown here is derived from an EMBL/GenBank/DDBJ whole genome shotgun (WGS) entry which is preliminary data.</text>
</comment>
<keyword evidence="8" id="KW-1133">Transmembrane helix</keyword>
<feature type="domain" description="Peptidase S49" evidence="9">
    <location>
        <begin position="397"/>
        <end position="546"/>
    </location>
</feature>
<dbReference type="NCBIfam" id="TIGR00705">
    <property type="entry name" value="SppA_67K"/>
    <property type="match status" value="1"/>
</dbReference>
<dbReference type="RefSeq" id="WP_284216012.1">
    <property type="nucleotide sequence ID" value="NZ_BSOT01000005.1"/>
</dbReference>
<keyword evidence="8" id="KW-0812">Transmembrane</keyword>
<protein>
    <submittedName>
        <fullName evidence="10">Protease</fullName>
    </submittedName>
</protein>
<keyword evidence="5" id="KW-0720">Serine protease</keyword>
<reference evidence="10" key="2">
    <citation type="submission" date="2023-01" db="EMBL/GenBank/DDBJ databases">
        <title>Draft genome sequence of Agaribacter marinus strain NBRC 110023.</title>
        <authorList>
            <person name="Sun Q."/>
            <person name="Mori K."/>
        </authorList>
    </citation>
    <scope>NUCLEOTIDE SEQUENCE</scope>
    <source>
        <strain evidence="10">NBRC 110023</strain>
    </source>
</reference>
<dbReference type="Gene3D" id="6.20.330.10">
    <property type="match status" value="1"/>
</dbReference>
<evidence type="ECO:0000256" key="8">
    <source>
        <dbReference type="SAM" id="Phobius"/>
    </source>
</evidence>
<organism evidence="10 11">
    <name type="scientific">Agaribacter marinus</name>
    <dbReference type="NCBI Taxonomy" id="1431249"/>
    <lineage>
        <taxon>Bacteria</taxon>
        <taxon>Pseudomonadati</taxon>
        <taxon>Pseudomonadota</taxon>
        <taxon>Gammaproteobacteria</taxon>
        <taxon>Alteromonadales</taxon>
        <taxon>Alteromonadaceae</taxon>
        <taxon>Agaribacter</taxon>
    </lineage>
</organism>
<feature type="active site" description="Nucleophile" evidence="7">
    <location>
        <position position="413"/>
    </location>
</feature>
<dbReference type="GO" id="GO:0008236">
    <property type="term" value="F:serine-type peptidase activity"/>
    <property type="evidence" value="ECO:0007669"/>
    <property type="project" value="UniProtKB-KW"/>
</dbReference>
<dbReference type="AlphaFoldDB" id="A0AA37SZX4"/>
<dbReference type="InterPro" id="IPR004634">
    <property type="entry name" value="Pept_S49_pIV"/>
</dbReference>
<evidence type="ECO:0000259" key="9">
    <source>
        <dbReference type="Pfam" id="PF01343"/>
    </source>
</evidence>
<dbReference type="InterPro" id="IPR047272">
    <property type="entry name" value="S49_SppA_C"/>
</dbReference>
<evidence type="ECO:0000313" key="11">
    <source>
        <dbReference type="Proteomes" id="UP001156601"/>
    </source>
</evidence>
<dbReference type="Proteomes" id="UP001156601">
    <property type="component" value="Unassembled WGS sequence"/>
</dbReference>
<name>A0AA37SZX4_9ALTE</name>
<dbReference type="CDD" id="cd07018">
    <property type="entry name" value="S49_SppA_67K_type"/>
    <property type="match status" value="1"/>
</dbReference>